<accession>A0A914PB54</accession>
<name>A0A914PB54_9BILA</name>
<dbReference type="InterPro" id="IPR042178">
    <property type="entry name" value="Serpin_sf_1"/>
</dbReference>
<dbReference type="InterPro" id="IPR042185">
    <property type="entry name" value="Serpin_sf_2"/>
</dbReference>
<dbReference type="InterPro" id="IPR023795">
    <property type="entry name" value="Serpin_CS"/>
</dbReference>
<dbReference type="Pfam" id="PF00079">
    <property type="entry name" value="Serpin"/>
    <property type="match status" value="1"/>
</dbReference>
<evidence type="ECO:0000313" key="5">
    <source>
        <dbReference type="WBParaSite" id="PDA_v2.g12530.t1"/>
    </source>
</evidence>
<dbReference type="CDD" id="cd00172">
    <property type="entry name" value="serpin"/>
    <property type="match status" value="1"/>
</dbReference>
<dbReference type="GO" id="GO:0004867">
    <property type="term" value="F:serine-type endopeptidase inhibitor activity"/>
    <property type="evidence" value="ECO:0007669"/>
    <property type="project" value="InterPro"/>
</dbReference>
<dbReference type="Gene3D" id="3.30.497.10">
    <property type="entry name" value="Antithrombin, subunit I, domain 2"/>
    <property type="match status" value="1"/>
</dbReference>
<dbReference type="GO" id="GO:0005615">
    <property type="term" value="C:extracellular space"/>
    <property type="evidence" value="ECO:0007669"/>
    <property type="project" value="InterPro"/>
</dbReference>
<comment type="similarity">
    <text evidence="1 2">Belongs to the serpin family.</text>
</comment>
<dbReference type="PANTHER" id="PTHR11461">
    <property type="entry name" value="SERINE PROTEASE INHIBITOR, SERPIN"/>
    <property type="match status" value="1"/>
</dbReference>
<dbReference type="WBParaSite" id="PDA_v2.g12530.t1">
    <property type="protein sequence ID" value="PDA_v2.g12530.t1"/>
    <property type="gene ID" value="PDA_v2.g12530"/>
</dbReference>
<evidence type="ECO:0000259" key="3">
    <source>
        <dbReference type="SMART" id="SM00093"/>
    </source>
</evidence>
<protein>
    <submittedName>
        <fullName evidence="5">Serpin domain-containing protein</fullName>
    </submittedName>
</protein>
<feature type="domain" description="Serpin" evidence="3">
    <location>
        <begin position="21"/>
        <end position="406"/>
    </location>
</feature>
<evidence type="ECO:0000256" key="2">
    <source>
        <dbReference type="RuleBase" id="RU000411"/>
    </source>
</evidence>
<dbReference type="InterPro" id="IPR036186">
    <property type="entry name" value="Serpin_sf"/>
</dbReference>
<reference evidence="5" key="1">
    <citation type="submission" date="2022-11" db="UniProtKB">
        <authorList>
            <consortium name="WormBaseParasite"/>
        </authorList>
    </citation>
    <scope>IDENTIFICATION</scope>
</reference>
<dbReference type="PANTHER" id="PTHR11461:SF211">
    <property type="entry name" value="GH10112P-RELATED"/>
    <property type="match status" value="1"/>
</dbReference>
<evidence type="ECO:0000256" key="1">
    <source>
        <dbReference type="ARBA" id="ARBA00009500"/>
    </source>
</evidence>
<organism evidence="4 5">
    <name type="scientific">Panagrolaimus davidi</name>
    <dbReference type="NCBI Taxonomy" id="227884"/>
    <lineage>
        <taxon>Eukaryota</taxon>
        <taxon>Metazoa</taxon>
        <taxon>Ecdysozoa</taxon>
        <taxon>Nematoda</taxon>
        <taxon>Chromadorea</taxon>
        <taxon>Rhabditida</taxon>
        <taxon>Tylenchina</taxon>
        <taxon>Panagrolaimomorpha</taxon>
        <taxon>Panagrolaimoidea</taxon>
        <taxon>Panagrolaimidae</taxon>
        <taxon>Panagrolaimus</taxon>
    </lineage>
</organism>
<dbReference type="PROSITE" id="PS00284">
    <property type="entry name" value="SERPIN"/>
    <property type="match status" value="1"/>
</dbReference>
<evidence type="ECO:0000313" key="4">
    <source>
        <dbReference type="Proteomes" id="UP000887578"/>
    </source>
</evidence>
<dbReference type="SUPFAM" id="SSF56574">
    <property type="entry name" value="Serpins"/>
    <property type="match status" value="1"/>
</dbReference>
<dbReference type="InterPro" id="IPR000215">
    <property type="entry name" value="Serpin_fam"/>
</dbReference>
<dbReference type="Proteomes" id="UP000887578">
    <property type="component" value="Unplaced"/>
</dbReference>
<dbReference type="Gene3D" id="2.30.39.10">
    <property type="entry name" value="Alpha-1-antitrypsin, domain 1"/>
    <property type="match status" value="1"/>
</dbReference>
<proteinExistence type="inferred from homology"/>
<dbReference type="AlphaFoldDB" id="A0A914PB54"/>
<sequence>MLQCQTTDNPALIKAQLDFTFNVLQQNGLNSSTIFSPISLTFALAMIYFGAKENSAEQIRNVFGKDLDENEIHCYFSSILSHSKSKNVVVKYSNKTIENQPFKDKNGILWVDLYIPQPQMFYLDFVNRIYIKNGFKPLENYVDGVRSYYNAGIEEIDFSQADSAAFKINKFVADFTNNKIQDIVDPSLINDETKMILINAIYFKAYWQNQFIASNTFESDFYSSPKTTKKVMMMSRSMMINRFKNDEFEIAALPYENGKATMYIILPNERFGLQKVIENFNTSKLIEILTNEEFLHRKNTAVKLPRFKIESSLNVVETLENLGITDIFSDEKADLSGITGSKDLSIFDIQHKAFIETNEEGTEAAVASGFSYIANCRYSMRIEFTVDRPFMFIIADENLNILFAGTHF</sequence>
<keyword evidence="4" id="KW-1185">Reference proteome</keyword>
<dbReference type="SMART" id="SM00093">
    <property type="entry name" value="SERPIN"/>
    <property type="match status" value="1"/>
</dbReference>
<dbReference type="InterPro" id="IPR023796">
    <property type="entry name" value="Serpin_dom"/>
</dbReference>